<evidence type="ECO:0000313" key="3">
    <source>
        <dbReference type="Proteomes" id="UP000054007"/>
    </source>
</evidence>
<dbReference type="Proteomes" id="UP000054007">
    <property type="component" value="Unassembled WGS sequence"/>
</dbReference>
<reference evidence="2 3" key="1">
    <citation type="journal article" date="2015" name="Fungal Genet. Biol.">
        <title>Evolution of novel wood decay mechanisms in Agaricales revealed by the genome sequences of Fistulina hepatica and Cylindrobasidium torrendii.</title>
        <authorList>
            <person name="Floudas D."/>
            <person name="Held B.W."/>
            <person name="Riley R."/>
            <person name="Nagy L.G."/>
            <person name="Koehler G."/>
            <person name="Ransdell A.S."/>
            <person name="Younus H."/>
            <person name="Chow J."/>
            <person name="Chiniquy J."/>
            <person name="Lipzen A."/>
            <person name="Tritt A."/>
            <person name="Sun H."/>
            <person name="Haridas S."/>
            <person name="LaButti K."/>
            <person name="Ohm R.A."/>
            <person name="Kues U."/>
            <person name="Blanchette R.A."/>
            <person name="Grigoriev I.V."/>
            <person name="Minto R.E."/>
            <person name="Hibbett D.S."/>
        </authorList>
    </citation>
    <scope>NUCLEOTIDE SEQUENCE [LARGE SCALE GENOMIC DNA]</scope>
    <source>
        <strain evidence="2 3">FP15055 ss-10</strain>
    </source>
</reference>
<dbReference type="OrthoDB" id="2690983at2759"/>
<evidence type="ECO:0000313" key="2">
    <source>
        <dbReference type="EMBL" id="KIY65525.1"/>
    </source>
</evidence>
<dbReference type="EMBL" id="KN880587">
    <property type="protein sequence ID" value="KIY65525.1"/>
    <property type="molecule type" value="Genomic_DNA"/>
</dbReference>
<keyword evidence="3" id="KW-1185">Reference proteome</keyword>
<evidence type="ECO:0000256" key="1">
    <source>
        <dbReference type="SAM" id="MobiDB-lite"/>
    </source>
</evidence>
<organism evidence="2 3">
    <name type="scientific">Cylindrobasidium torrendii FP15055 ss-10</name>
    <dbReference type="NCBI Taxonomy" id="1314674"/>
    <lineage>
        <taxon>Eukaryota</taxon>
        <taxon>Fungi</taxon>
        <taxon>Dikarya</taxon>
        <taxon>Basidiomycota</taxon>
        <taxon>Agaricomycotina</taxon>
        <taxon>Agaricomycetes</taxon>
        <taxon>Agaricomycetidae</taxon>
        <taxon>Agaricales</taxon>
        <taxon>Marasmiineae</taxon>
        <taxon>Physalacriaceae</taxon>
        <taxon>Cylindrobasidium</taxon>
    </lineage>
</organism>
<sequence length="333" mass="36875">MSFQASLDYAAICDATFSSLPDTAEAKARPGSIDLPFKLRQPLSTRSVNLTSTALGGDPPAAKYIQPAFRPLPPVRRTSSLQLSSLDFTFHFSLSPTVGSLHTPDESRPTHLLSHTVKEEEDDEDEDDAEDGPTQVLHLPPSLAHWAHPNSPYVPWPSPIRRDFVRPSTPNSLCPPLAHSRPVSRSGACAPEPTELPRLHRAVQALRKVSYGVNRLSRLFKRHLARRKRDPYPRAPSAAYNPEQASSVCIPPTLPEPPTLSTFSLESTKSNSLSLWLAKRKKDAAQNARSRLMTLEEYDRTGSWAHVRARKDSVMSSGVYSPYASVTTFAEHR</sequence>
<protein>
    <submittedName>
        <fullName evidence="2">Uncharacterized protein</fullName>
    </submittedName>
</protein>
<feature type="region of interest" description="Disordered" evidence="1">
    <location>
        <begin position="228"/>
        <end position="248"/>
    </location>
</feature>
<dbReference type="AlphaFoldDB" id="A0A0D7B5N3"/>
<name>A0A0D7B5N3_9AGAR</name>
<proteinExistence type="predicted"/>
<feature type="region of interest" description="Disordered" evidence="1">
    <location>
        <begin position="116"/>
        <end position="136"/>
    </location>
</feature>
<gene>
    <name evidence="2" type="ORF">CYLTODRAFT_424287</name>
</gene>
<feature type="compositionally biased region" description="Acidic residues" evidence="1">
    <location>
        <begin position="119"/>
        <end position="131"/>
    </location>
</feature>
<accession>A0A0D7B5N3</accession>